<evidence type="ECO:0008006" key="3">
    <source>
        <dbReference type="Google" id="ProtNLM"/>
    </source>
</evidence>
<evidence type="ECO:0000313" key="2">
    <source>
        <dbReference type="Proteomes" id="UP000199205"/>
    </source>
</evidence>
<accession>A0A1C3WQM1</accession>
<dbReference type="Gene3D" id="3.40.50.1820">
    <property type="entry name" value="alpha/beta hydrolase"/>
    <property type="match status" value="1"/>
</dbReference>
<organism evidence="1 2">
    <name type="scientific">Rhizobium lusitanum</name>
    <dbReference type="NCBI Taxonomy" id="293958"/>
    <lineage>
        <taxon>Bacteria</taxon>
        <taxon>Pseudomonadati</taxon>
        <taxon>Pseudomonadota</taxon>
        <taxon>Alphaproteobacteria</taxon>
        <taxon>Hyphomicrobiales</taxon>
        <taxon>Rhizobiaceae</taxon>
        <taxon>Rhizobium/Agrobacterium group</taxon>
        <taxon>Rhizobium</taxon>
    </lineage>
</organism>
<dbReference type="EMBL" id="FMAF01000015">
    <property type="protein sequence ID" value="SCB42269.1"/>
    <property type="molecule type" value="Genomic_DNA"/>
</dbReference>
<dbReference type="SUPFAM" id="SSF53474">
    <property type="entry name" value="alpha/beta-Hydrolases"/>
    <property type="match status" value="1"/>
</dbReference>
<proteinExistence type="predicted"/>
<dbReference type="InterPro" id="IPR029058">
    <property type="entry name" value="AB_hydrolase_fold"/>
</dbReference>
<dbReference type="Proteomes" id="UP000199205">
    <property type="component" value="Unassembled WGS sequence"/>
</dbReference>
<evidence type="ECO:0000313" key="1">
    <source>
        <dbReference type="EMBL" id="SCB42269.1"/>
    </source>
</evidence>
<sequence length="233" mass="25160">MGIESDTNIVSNELEAFTITRIEAEQPKCIALFAVGRGGNPARHHHLLQTMANRSCTVIAPHFEMLASSVPTKAELDMRIHRLEASIDSCAYSNLPIVGIGHSIGATALLALQGAEGETLDGQQLITGATPRLERLALLAPPTDFFRRPGALHRIKMPMKIWVGAKDTITPPAQSRFLMDVLAAQASVAVQVDPDAGHFTYMDELPPNVPEPHPDRNTFLAGLADEITAFLVA</sequence>
<reference evidence="2" key="1">
    <citation type="submission" date="2016-08" db="EMBL/GenBank/DDBJ databases">
        <authorList>
            <person name="Varghese N."/>
            <person name="Submissions Spin"/>
        </authorList>
    </citation>
    <scope>NUCLEOTIDE SEQUENCE [LARGE SCALE GENOMIC DNA]</scope>
    <source>
        <strain evidence="2">P1-7</strain>
    </source>
</reference>
<dbReference type="AlphaFoldDB" id="A0A1C3WQM1"/>
<dbReference type="OrthoDB" id="9814760at2"/>
<name>A0A1C3WQM1_9HYPH</name>
<protein>
    <recommendedName>
        <fullName evidence="3">Alpha/beta hydrolase</fullName>
    </recommendedName>
</protein>
<gene>
    <name evidence="1" type="ORF">GA0061101_11560</name>
</gene>